<dbReference type="InterPro" id="IPR013809">
    <property type="entry name" value="ENTH"/>
</dbReference>
<dbReference type="InterPro" id="IPR008942">
    <property type="entry name" value="ENTH_VHS"/>
</dbReference>
<comment type="similarity">
    <text evidence="2">Belongs to the SLA2 family.</text>
</comment>
<dbReference type="Pfam" id="PF01608">
    <property type="entry name" value="I_LWEQ"/>
    <property type="match status" value="1"/>
</dbReference>
<dbReference type="GO" id="GO:0032051">
    <property type="term" value="F:clathrin light chain binding"/>
    <property type="evidence" value="ECO:0007669"/>
    <property type="project" value="TreeGrafter"/>
</dbReference>
<evidence type="ECO:0000259" key="7">
    <source>
        <dbReference type="PROSITE" id="PS50942"/>
    </source>
</evidence>
<dbReference type="InterPro" id="IPR035964">
    <property type="entry name" value="I/LWEQ_dom_sf"/>
</dbReference>
<dbReference type="RefSeq" id="XP_007313055.1">
    <property type="nucleotide sequence ID" value="XM_007312993.1"/>
</dbReference>
<dbReference type="InterPro" id="IPR030224">
    <property type="entry name" value="Sla2_fam"/>
</dbReference>
<dbReference type="PROSITE" id="PS50945">
    <property type="entry name" value="I_LWEQ"/>
    <property type="match status" value="1"/>
</dbReference>
<dbReference type="PANTHER" id="PTHR10407:SF15">
    <property type="entry name" value="HUNTINGTIN INTERACTING PROTEIN 1"/>
    <property type="match status" value="1"/>
</dbReference>
<dbReference type="SUPFAM" id="SSF48464">
    <property type="entry name" value="ENTH/VHS domain"/>
    <property type="match status" value="1"/>
</dbReference>
<dbReference type="FunFam" id="1.20.1410.10:FF:000004">
    <property type="entry name" value="Cytoskeleton assembly control protein Sla2"/>
    <property type="match status" value="1"/>
</dbReference>
<evidence type="ECO:0000256" key="4">
    <source>
        <dbReference type="ARBA" id="ARBA00023203"/>
    </source>
</evidence>
<dbReference type="OrthoDB" id="10262320at2759"/>
<dbReference type="InterPro" id="IPR011417">
    <property type="entry name" value="ANTH_dom"/>
</dbReference>
<reference evidence="9" key="1">
    <citation type="submission" date="2011-04" db="EMBL/GenBank/DDBJ databases">
        <title>Evolution of plant cell wall degrading machinery underlies the functional diversity of forest fungi.</title>
        <authorList>
            <consortium name="US DOE Joint Genome Institute (JGI-PGF)"/>
            <person name="Eastwood D.C."/>
            <person name="Floudas D."/>
            <person name="Binder M."/>
            <person name="Majcherczyk A."/>
            <person name="Schneider P."/>
            <person name="Aerts A."/>
            <person name="Asiegbu F.O."/>
            <person name="Baker S.E."/>
            <person name="Barry K."/>
            <person name="Bendiksby M."/>
            <person name="Blumentritt M."/>
            <person name="Coutinho P.M."/>
            <person name="Cullen D."/>
            <person name="Cullen D."/>
            <person name="Gathman A."/>
            <person name="Goodell B."/>
            <person name="Henrissat B."/>
            <person name="Ihrmark K."/>
            <person name="Kauserud H."/>
            <person name="Kohler A."/>
            <person name="LaButti K."/>
            <person name="Lapidus A."/>
            <person name="Lavin J.L."/>
            <person name="Lee Y.-H."/>
            <person name="Lindquist E."/>
            <person name="Lilly W."/>
            <person name="Lucas S."/>
            <person name="Morin E."/>
            <person name="Murat C."/>
            <person name="Oguiza J.A."/>
            <person name="Park J."/>
            <person name="Pisabarro A.G."/>
            <person name="Riley R."/>
            <person name="Rosling A."/>
            <person name="Salamov A."/>
            <person name="Schmidt O."/>
            <person name="Schmutz J."/>
            <person name="Skrede I."/>
            <person name="Stenlid J."/>
            <person name="Wiebenga A."/>
            <person name="Xie X."/>
            <person name="Kues U."/>
            <person name="Hibbett D.S."/>
            <person name="Hoffmeister D."/>
            <person name="Hogberg N."/>
            <person name="Martin F."/>
            <person name="Grigoriev I.V."/>
            <person name="Watkinson S.C."/>
        </authorList>
    </citation>
    <scope>NUCLEOTIDE SEQUENCE</scope>
    <source>
        <strain evidence="9">S7.9</strain>
    </source>
</reference>
<dbReference type="SMART" id="SM00273">
    <property type="entry name" value="ENTH"/>
    <property type="match status" value="1"/>
</dbReference>
<dbReference type="GO" id="GO:0051015">
    <property type="term" value="F:actin filament binding"/>
    <property type="evidence" value="ECO:0007669"/>
    <property type="project" value="TreeGrafter"/>
</dbReference>
<dbReference type="GeneID" id="18816135"/>
<dbReference type="InterPro" id="IPR002558">
    <property type="entry name" value="ILWEQ_dom"/>
</dbReference>
<keyword evidence="5" id="KW-0175">Coiled coil</keyword>
<evidence type="ECO:0000256" key="1">
    <source>
        <dbReference type="ARBA" id="ARBA00004496"/>
    </source>
</evidence>
<proteinExistence type="inferred from homology"/>
<dbReference type="PANTHER" id="PTHR10407">
    <property type="entry name" value="HUNTINGTIN INTERACTING PROTEIN 1"/>
    <property type="match status" value="1"/>
</dbReference>
<dbReference type="Proteomes" id="UP000008064">
    <property type="component" value="Unassembled WGS sequence"/>
</dbReference>
<dbReference type="GO" id="GO:0035615">
    <property type="term" value="F:clathrin adaptor activity"/>
    <property type="evidence" value="ECO:0007669"/>
    <property type="project" value="TreeGrafter"/>
</dbReference>
<dbReference type="KEGG" id="sla:SERLADRAFT_444749"/>
<dbReference type="CDD" id="cd17007">
    <property type="entry name" value="ANTH_N_Sla2p"/>
    <property type="match status" value="1"/>
</dbReference>
<evidence type="ECO:0000256" key="2">
    <source>
        <dbReference type="ARBA" id="ARBA00010135"/>
    </source>
</evidence>
<dbReference type="GO" id="GO:0030136">
    <property type="term" value="C:clathrin-coated vesicle"/>
    <property type="evidence" value="ECO:0007669"/>
    <property type="project" value="TreeGrafter"/>
</dbReference>
<dbReference type="GO" id="GO:0007015">
    <property type="term" value="P:actin filament organization"/>
    <property type="evidence" value="ECO:0007669"/>
    <property type="project" value="TreeGrafter"/>
</dbReference>
<protein>
    <recommendedName>
        <fullName evidence="10">Cytoskeleton assembly control protein</fullName>
    </recommendedName>
</protein>
<name>F8NF51_SERL9</name>
<feature type="domain" description="I/LWEQ" evidence="8">
    <location>
        <begin position="830"/>
        <end position="1072"/>
    </location>
</feature>
<evidence type="ECO:0000256" key="6">
    <source>
        <dbReference type="SAM" id="MobiDB-lite"/>
    </source>
</evidence>
<evidence type="ECO:0008006" key="10">
    <source>
        <dbReference type="Google" id="ProtNLM"/>
    </source>
</evidence>
<dbReference type="Gene3D" id="1.20.1410.10">
    <property type="entry name" value="I/LWEQ domain"/>
    <property type="match status" value="1"/>
</dbReference>
<feature type="coiled-coil region" evidence="5">
    <location>
        <begin position="325"/>
        <end position="612"/>
    </location>
</feature>
<dbReference type="SUPFAM" id="SSF89009">
    <property type="entry name" value="GAT-like domain"/>
    <property type="match status" value="1"/>
</dbReference>
<feature type="region of interest" description="Disordered" evidence="6">
    <location>
        <begin position="287"/>
        <end position="321"/>
    </location>
</feature>
<dbReference type="GO" id="GO:0006897">
    <property type="term" value="P:endocytosis"/>
    <property type="evidence" value="ECO:0007669"/>
    <property type="project" value="InterPro"/>
</dbReference>
<keyword evidence="4" id="KW-0009">Actin-binding</keyword>
<dbReference type="GO" id="GO:0080025">
    <property type="term" value="F:phosphatidylinositol-3,5-bisphosphate binding"/>
    <property type="evidence" value="ECO:0007669"/>
    <property type="project" value="TreeGrafter"/>
</dbReference>
<dbReference type="HOGENOM" id="CLU_004601_0_0_1"/>
<dbReference type="FunFam" id="1.25.40.90:FF:000021">
    <property type="entry name" value="Cytoskeleton assembly control protein Sla2"/>
    <property type="match status" value="1"/>
</dbReference>
<dbReference type="GO" id="GO:0043325">
    <property type="term" value="F:phosphatidylinositol-3,4-bisphosphate binding"/>
    <property type="evidence" value="ECO:0007669"/>
    <property type="project" value="TreeGrafter"/>
</dbReference>
<dbReference type="Pfam" id="PF07651">
    <property type="entry name" value="ANTH"/>
    <property type="match status" value="1"/>
</dbReference>
<organism>
    <name type="scientific">Serpula lacrymans var. lacrymans (strain S7.9)</name>
    <name type="common">Dry rot fungus</name>
    <dbReference type="NCBI Taxonomy" id="578457"/>
    <lineage>
        <taxon>Eukaryota</taxon>
        <taxon>Fungi</taxon>
        <taxon>Dikarya</taxon>
        <taxon>Basidiomycota</taxon>
        <taxon>Agaricomycotina</taxon>
        <taxon>Agaricomycetes</taxon>
        <taxon>Agaricomycetidae</taxon>
        <taxon>Boletales</taxon>
        <taxon>Coniophorineae</taxon>
        <taxon>Serpulaceae</taxon>
        <taxon>Serpula</taxon>
    </lineage>
</organism>
<dbReference type="SMART" id="SM00307">
    <property type="entry name" value="ILWEQ"/>
    <property type="match status" value="1"/>
</dbReference>
<dbReference type="GO" id="GO:0030479">
    <property type="term" value="C:actin cortical patch"/>
    <property type="evidence" value="ECO:0007669"/>
    <property type="project" value="TreeGrafter"/>
</dbReference>
<dbReference type="GO" id="GO:0048268">
    <property type="term" value="P:clathrin coat assembly"/>
    <property type="evidence" value="ECO:0007669"/>
    <property type="project" value="TreeGrafter"/>
</dbReference>
<dbReference type="Gene3D" id="1.25.40.90">
    <property type="match status" value="1"/>
</dbReference>
<dbReference type="AlphaFoldDB" id="F8NF51"/>
<dbReference type="PROSITE" id="PS50942">
    <property type="entry name" value="ENTH"/>
    <property type="match status" value="1"/>
</dbReference>
<evidence type="ECO:0000313" key="9">
    <source>
        <dbReference type="EMBL" id="EGO31171.1"/>
    </source>
</evidence>
<comment type="subcellular location">
    <subcellularLocation>
        <location evidence="1">Cytoplasm</location>
    </subcellularLocation>
</comment>
<dbReference type="SUPFAM" id="SSF109885">
    <property type="entry name" value="I/LWEQ domain"/>
    <property type="match status" value="1"/>
</dbReference>
<evidence type="ECO:0000259" key="8">
    <source>
        <dbReference type="PROSITE" id="PS50945"/>
    </source>
</evidence>
<feature type="domain" description="ENTH" evidence="7">
    <location>
        <begin position="30"/>
        <end position="159"/>
    </location>
</feature>
<dbReference type="EMBL" id="GL945428">
    <property type="protein sequence ID" value="EGO31171.1"/>
    <property type="molecule type" value="Genomic_DNA"/>
</dbReference>
<evidence type="ECO:0000256" key="3">
    <source>
        <dbReference type="ARBA" id="ARBA00022490"/>
    </source>
</evidence>
<gene>
    <name evidence="9" type="ORF">SERLADRAFT_444749</name>
</gene>
<sequence length="1075" mass="121060">MYVIHKSRRTRATGFDVDGDEVHYPTRPVDKDKAEQELVVNIKKATSADESAPKQKHVRKCIVYTWDYHSSISFWSGLRVQPILSDEVQTFKALITVHKVLQEGHPVTIKEAHGQTSWLETCARTVGTDGGRGYGSLIRTYVQFILAKLRFHRLRPEFNGLFEYEEYISLKGIDDPNEGYETISDLMSLQDQIESFQRMVFAHFRHSANNECRISALVPLVKESWGIYRFITSMLRAMHRRTNSIDALEPLRERYTAQHYSLRKFYYECSNLKYLTGLINVPKLGQDPPNLMDNGDAPDLPARPKTAVRSPSPPPAAPSPDAAAVNEQARMLKQYEEQQAALQAQRDAEERRRLELEAAQQREFELRQQQQAEQQRLAQEQLMHAQMAQYNNQAAQQASELEREMLAMRGQYERDQLLLEQYDRRVKALEGELGGVTVTVNAQLASKDDLIKQLQDQVTLWRNKYEALAKLYSQLRTEHLDMLSKFKQMQLKASSAQEAVDRMERMERDLKAKNLELADMIRERDRARFDVDRQKATHKDDIDRLRRELSFANERAEDASRSKSSEVSGVMGKYNRQLSELEDSLRSKQIQIDDLLVRLDNASGDLDRLRDEKDQEIMILQEGMDSTIQQLSETRQTQGISEEATNAQIDTLILDNRKKLNEIIDSILQACVQKVDDAIYELESPSQAGNPNSTPEYTLSMIEKAINNATDFAMVFNLHLGGDVGGDHVDVIKGANEFAQVLSDVLINSKGITRLADDDDKSDKIVAVAKTAGDVGLRFFLNLQSYKLDLLQPSQRKDVSMRNNSEVRGALTKLSEVVDGLVPKGTKGGALARANGNIGDIVEQEMLGAAQAIEAATQRLQQLMSRPRDSSRFSAIDLQVHDSILSAAMAITNAIARLIQAATDSQKEIVAQGKGSSSVQQFYKRNNRWTEGLISAAKSVAFATNLLIESADGVLSGTHSLEQLIVASNEVAGATAQLVAASRVKANLMSKTQERLELAAKAVTEACKALVKHVKALSSKQVDDDVDYKNMAVMEFKRREMEQQVDILKLEKELGAARHRLGAMRRAGYHTDETD</sequence>
<accession>F8NF51</accession>
<keyword evidence="3" id="KW-0963">Cytoplasm</keyword>
<evidence type="ECO:0000256" key="5">
    <source>
        <dbReference type="SAM" id="Coils"/>
    </source>
</evidence>